<proteinExistence type="inferred from homology"/>
<dbReference type="GO" id="GO:0015074">
    <property type="term" value="P:DNA integration"/>
    <property type="evidence" value="ECO:0007669"/>
    <property type="project" value="UniProtKB-KW"/>
</dbReference>
<evidence type="ECO:0000313" key="5">
    <source>
        <dbReference type="Proteomes" id="UP000325291"/>
    </source>
</evidence>
<protein>
    <submittedName>
        <fullName evidence="4">DUF4102 domain-containing protein</fullName>
    </submittedName>
</protein>
<dbReference type="EMBL" id="VINQ01000020">
    <property type="protein sequence ID" value="KAA0910046.1"/>
    <property type="molecule type" value="Genomic_DNA"/>
</dbReference>
<dbReference type="InterPro" id="IPR050808">
    <property type="entry name" value="Phage_Integrase"/>
</dbReference>
<evidence type="ECO:0000259" key="3">
    <source>
        <dbReference type="Pfam" id="PF13356"/>
    </source>
</evidence>
<dbReference type="Gene3D" id="3.30.160.390">
    <property type="entry name" value="Integrase, DNA-binding domain"/>
    <property type="match status" value="1"/>
</dbReference>
<dbReference type="InterPro" id="IPR025166">
    <property type="entry name" value="Integrase_DNA_bind_dom"/>
</dbReference>
<organism evidence="4 5">
    <name type="scientific">Aquicoccus porphyridii</name>
    <dbReference type="NCBI Taxonomy" id="1852029"/>
    <lineage>
        <taxon>Bacteria</taxon>
        <taxon>Pseudomonadati</taxon>
        <taxon>Pseudomonadota</taxon>
        <taxon>Alphaproteobacteria</taxon>
        <taxon>Rhodobacterales</taxon>
        <taxon>Paracoccaceae</taxon>
        <taxon>Aquicoccus</taxon>
    </lineage>
</organism>
<dbReference type="PANTHER" id="PTHR30629:SF2">
    <property type="entry name" value="PROPHAGE INTEGRASE INTS-RELATED"/>
    <property type="match status" value="1"/>
</dbReference>
<dbReference type="PANTHER" id="PTHR30629">
    <property type="entry name" value="PROPHAGE INTEGRASE"/>
    <property type="match status" value="1"/>
</dbReference>
<gene>
    <name evidence="4" type="ORF">FLO80_18905</name>
</gene>
<keyword evidence="2" id="KW-0229">DNA integration</keyword>
<dbReference type="Pfam" id="PF13356">
    <property type="entry name" value="Arm-DNA-bind_3"/>
    <property type="match status" value="1"/>
</dbReference>
<feature type="domain" description="Integrase DNA-binding" evidence="3">
    <location>
        <begin position="4"/>
        <end position="86"/>
    </location>
</feature>
<sequence length="127" mass="14070">MALSEFALRKAKPREKAYKLADGGGLHVLIQPGGSKLWRFKYRFGGKEKLLSFGPYPLVTIAKAREKRDEAKRLLLDGTDPGVKKKLDKLAAETEARQTFGLIADEYSTACKIAVQPKAHWPSQPGC</sequence>
<accession>A0A5A9YYS5</accession>
<comment type="similarity">
    <text evidence="1">Belongs to the 'phage' integrase family.</text>
</comment>
<dbReference type="AlphaFoldDB" id="A0A5A9YYS5"/>
<evidence type="ECO:0000256" key="2">
    <source>
        <dbReference type="ARBA" id="ARBA00022908"/>
    </source>
</evidence>
<evidence type="ECO:0000313" key="4">
    <source>
        <dbReference type="EMBL" id="KAA0910046.1"/>
    </source>
</evidence>
<evidence type="ECO:0000256" key="1">
    <source>
        <dbReference type="ARBA" id="ARBA00008857"/>
    </source>
</evidence>
<keyword evidence="5" id="KW-1185">Reference proteome</keyword>
<dbReference type="Proteomes" id="UP000325291">
    <property type="component" value="Unassembled WGS sequence"/>
</dbReference>
<dbReference type="RefSeq" id="WP_111368861.1">
    <property type="nucleotide sequence ID" value="NZ_JASHJG010000104.1"/>
</dbReference>
<name>A0A5A9YYS5_9RHOB</name>
<reference evidence="4 5" key="1">
    <citation type="submission" date="2019-07" db="EMBL/GenBank/DDBJ databases">
        <title>Aquicoccus porphyridii gen. nov., sp. nov., isolated from a small marine red alga, Porphyridium marinum.</title>
        <authorList>
            <person name="Liu L."/>
        </authorList>
    </citation>
    <scope>NUCLEOTIDE SEQUENCE [LARGE SCALE GENOMIC DNA]</scope>
    <source>
        <strain evidence="4 5">L1 8-17</strain>
    </source>
</reference>
<dbReference type="InterPro" id="IPR038488">
    <property type="entry name" value="Integrase_DNA-bd_sf"/>
</dbReference>
<comment type="caution">
    <text evidence="4">The sequence shown here is derived from an EMBL/GenBank/DDBJ whole genome shotgun (WGS) entry which is preliminary data.</text>
</comment>